<evidence type="ECO:0000256" key="8">
    <source>
        <dbReference type="ARBA" id="ARBA00078726"/>
    </source>
</evidence>
<dbReference type="Pfam" id="PF01112">
    <property type="entry name" value="Asparaginase_2"/>
    <property type="match status" value="1"/>
</dbReference>
<sequence length="354" mass="37872">MSVHGPVLASIFFCCDYELKIYQDIGCCLFIWQPWLIVYCSSIISPTNKAWSVLYNDKGVALDAVEKGCTVCQDLQCDGSVGFGGSPDENGETTLDAMIMDGITHDVGAVGALRRIKDVISVARAVMEYTTHTLLVGEQATQFALAMGFKEESLTTNGSTSIFNRWKDSNCQPNYWKNVVPDPKTSCGPYTPSNKLVHTKHSVALEGKNYNIDNHDTIGMIAIDLNGNIAAGTSTNGATHKVPGRVGDSPIPGSGAYADKFAGGAAATGDGDIMMRFMPSLVAVEGMRDGLSPRKAAEKAIQQIALYHPDYFGAVIAVTIKGEYGAACNGMDTFHYSVANRQLGNTTVLSVPCL</sequence>
<evidence type="ECO:0000313" key="14">
    <source>
        <dbReference type="EMBL" id="CAL4145456.1"/>
    </source>
</evidence>
<dbReference type="InterPro" id="IPR000246">
    <property type="entry name" value="Peptidase_T2"/>
</dbReference>
<feature type="binding site" evidence="12">
    <location>
        <begin position="245"/>
        <end position="248"/>
    </location>
    <ligand>
        <name>substrate</name>
    </ligand>
</feature>
<evidence type="ECO:0000256" key="13">
    <source>
        <dbReference type="PIRSR" id="PIRSR600246-3"/>
    </source>
</evidence>
<evidence type="ECO:0000256" key="2">
    <source>
        <dbReference type="ARBA" id="ARBA00022670"/>
    </source>
</evidence>
<dbReference type="AlphaFoldDB" id="A0AAV2RUU1"/>
<keyword evidence="15" id="KW-1185">Reference proteome</keyword>
<evidence type="ECO:0000256" key="10">
    <source>
        <dbReference type="ARBA" id="ARBA00080645"/>
    </source>
</evidence>
<keyword evidence="4" id="KW-0068">Autocatalytic cleavage</keyword>
<feature type="active site" description="Nucleophile" evidence="11">
    <location>
        <position position="217"/>
    </location>
</feature>
<keyword evidence="2" id="KW-0645">Protease</keyword>
<comment type="similarity">
    <text evidence="1">Belongs to the Ntn-hydrolase family.</text>
</comment>
<evidence type="ECO:0000256" key="12">
    <source>
        <dbReference type="PIRSR" id="PIRSR600246-2"/>
    </source>
</evidence>
<dbReference type="PANTHER" id="PTHR10188">
    <property type="entry name" value="L-ASPARAGINASE"/>
    <property type="match status" value="1"/>
</dbReference>
<dbReference type="PANTHER" id="PTHR10188:SF6">
    <property type="entry name" value="N(4)-(BETA-N-ACETYLGLUCOSAMINYL)-L-ASPARAGINASE"/>
    <property type="match status" value="1"/>
</dbReference>
<reference evidence="14 15" key="1">
    <citation type="submission" date="2024-05" db="EMBL/GenBank/DDBJ databases">
        <authorList>
            <person name="Wallberg A."/>
        </authorList>
    </citation>
    <scope>NUCLEOTIDE SEQUENCE [LARGE SCALE GENOMIC DNA]</scope>
</reference>
<protein>
    <recommendedName>
        <fullName evidence="7">N(4)-(beta-N-acetylglucosaminyl)-L-asparaginase</fullName>
        <ecNumber evidence="7">3.5.1.26</ecNumber>
    </recommendedName>
    <alternativeName>
        <fullName evidence="9">Aspartylglucosaminidase</fullName>
    </alternativeName>
    <alternativeName>
        <fullName evidence="8">Glycosylasparaginase</fullName>
    </alternativeName>
    <alternativeName>
        <fullName evidence="10">N4-(N-acetyl-beta-glucosaminyl)-L-asparagine amidase</fullName>
    </alternativeName>
</protein>
<evidence type="ECO:0000256" key="6">
    <source>
        <dbReference type="ARBA" id="ARBA00053295"/>
    </source>
</evidence>
<dbReference type="GO" id="GO:0006508">
    <property type="term" value="P:proteolysis"/>
    <property type="evidence" value="ECO:0007669"/>
    <property type="project" value="UniProtKB-KW"/>
</dbReference>
<evidence type="ECO:0000313" key="15">
    <source>
        <dbReference type="Proteomes" id="UP001497623"/>
    </source>
</evidence>
<accession>A0AAV2RUU1</accession>
<comment type="caution">
    <text evidence="14">The sequence shown here is derived from an EMBL/GenBank/DDBJ whole genome shotgun (WGS) entry which is preliminary data.</text>
</comment>
<dbReference type="InterPro" id="IPR029055">
    <property type="entry name" value="Ntn_hydrolases_N"/>
</dbReference>
<dbReference type="GO" id="GO:0008233">
    <property type="term" value="F:peptidase activity"/>
    <property type="evidence" value="ECO:0007669"/>
    <property type="project" value="UniProtKB-KW"/>
</dbReference>
<organism evidence="14 15">
    <name type="scientific">Meganyctiphanes norvegica</name>
    <name type="common">Northern krill</name>
    <name type="synonym">Thysanopoda norvegica</name>
    <dbReference type="NCBI Taxonomy" id="48144"/>
    <lineage>
        <taxon>Eukaryota</taxon>
        <taxon>Metazoa</taxon>
        <taxon>Ecdysozoa</taxon>
        <taxon>Arthropoda</taxon>
        <taxon>Crustacea</taxon>
        <taxon>Multicrustacea</taxon>
        <taxon>Malacostraca</taxon>
        <taxon>Eumalacostraca</taxon>
        <taxon>Eucarida</taxon>
        <taxon>Euphausiacea</taxon>
        <taxon>Euphausiidae</taxon>
        <taxon>Meganyctiphanes</taxon>
    </lineage>
</organism>
<evidence type="ECO:0000256" key="1">
    <source>
        <dbReference type="ARBA" id="ARBA00010872"/>
    </source>
</evidence>
<evidence type="ECO:0000256" key="3">
    <source>
        <dbReference type="ARBA" id="ARBA00022801"/>
    </source>
</evidence>
<comment type="function">
    <text evidence="6">Cleaves the GlcNAc-Asn bond which joins oligosaccharides to the peptide of asparagine-linked glycoproteins.</text>
</comment>
<evidence type="ECO:0000256" key="5">
    <source>
        <dbReference type="ARBA" id="ARBA00050421"/>
    </source>
</evidence>
<evidence type="ECO:0000256" key="11">
    <source>
        <dbReference type="PIRSR" id="PIRSR600246-1"/>
    </source>
</evidence>
<dbReference type="CDD" id="cd04513">
    <property type="entry name" value="Glycosylasparaginase"/>
    <property type="match status" value="1"/>
</dbReference>
<dbReference type="EC" id="3.5.1.26" evidence="7"/>
<proteinExistence type="inferred from homology"/>
<keyword evidence="3" id="KW-0378">Hydrolase</keyword>
<dbReference type="EMBL" id="CAXKWB010034831">
    <property type="protein sequence ID" value="CAL4145456.1"/>
    <property type="molecule type" value="Genomic_DNA"/>
</dbReference>
<dbReference type="GO" id="GO:0003948">
    <property type="term" value="F:N4-(beta-N-acetylglucosaminyl)-L-asparaginase activity"/>
    <property type="evidence" value="ECO:0007669"/>
    <property type="project" value="UniProtKB-EC"/>
</dbReference>
<feature type="site" description="Cleavage; by autolysis" evidence="13">
    <location>
        <begin position="216"/>
        <end position="217"/>
    </location>
</feature>
<evidence type="ECO:0000256" key="7">
    <source>
        <dbReference type="ARBA" id="ARBA00066729"/>
    </source>
</evidence>
<name>A0AAV2RUU1_MEGNR</name>
<dbReference type="Gene3D" id="3.60.20.30">
    <property type="entry name" value="(Glycosyl)asparaginase"/>
    <property type="match status" value="1"/>
</dbReference>
<feature type="non-terminal residue" evidence="14">
    <location>
        <position position="354"/>
    </location>
</feature>
<dbReference type="SUPFAM" id="SSF56235">
    <property type="entry name" value="N-terminal nucleophile aminohydrolases (Ntn hydrolases)"/>
    <property type="match status" value="1"/>
</dbReference>
<evidence type="ECO:0000256" key="9">
    <source>
        <dbReference type="ARBA" id="ARBA00079301"/>
    </source>
</evidence>
<dbReference type="FunFam" id="3.60.20.30:FF:000003">
    <property type="entry name" value="N(4)-(Beta-N-acetylglucosaminyl)-L-asparaginase isoform X1"/>
    <property type="match status" value="1"/>
</dbReference>
<comment type="catalytic activity">
    <reaction evidence="5">
        <text>N(4)-(beta-N-acetyl-D-glucosaminyl)-L-asparagine + H2O = N-acetyl-beta-D-glucosaminylamine + L-aspartate + H(+)</text>
        <dbReference type="Rhea" id="RHEA:11544"/>
        <dbReference type="ChEBI" id="CHEBI:15377"/>
        <dbReference type="ChEBI" id="CHEBI:15378"/>
        <dbReference type="ChEBI" id="CHEBI:15947"/>
        <dbReference type="ChEBI" id="CHEBI:29991"/>
        <dbReference type="ChEBI" id="CHEBI:58080"/>
        <dbReference type="EC" id="3.5.1.26"/>
    </reaction>
</comment>
<dbReference type="GO" id="GO:0005764">
    <property type="term" value="C:lysosome"/>
    <property type="evidence" value="ECO:0007669"/>
    <property type="project" value="TreeGrafter"/>
</dbReference>
<feature type="binding site" evidence="12">
    <location>
        <begin position="268"/>
        <end position="271"/>
    </location>
    <ligand>
        <name>substrate</name>
    </ligand>
</feature>
<dbReference type="Proteomes" id="UP001497623">
    <property type="component" value="Unassembled WGS sequence"/>
</dbReference>
<evidence type="ECO:0000256" key="4">
    <source>
        <dbReference type="ARBA" id="ARBA00022813"/>
    </source>
</evidence>
<gene>
    <name evidence="14" type="ORF">MNOR_LOCUS29690</name>
</gene>